<dbReference type="STRING" id="49451.A0A1J6IUM8"/>
<organism evidence="1 2">
    <name type="scientific">Nicotiana attenuata</name>
    <name type="common">Coyote tobacco</name>
    <dbReference type="NCBI Taxonomy" id="49451"/>
    <lineage>
        <taxon>Eukaryota</taxon>
        <taxon>Viridiplantae</taxon>
        <taxon>Streptophyta</taxon>
        <taxon>Embryophyta</taxon>
        <taxon>Tracheophyta</taxon>
        <taxon>Spermatophyta</taxon>
        <taxon>Magnoliopsida</taxon>
        <taxon>eudicotyledons</taxon>
        <taxon>Gunneridae</taxon>
        <taxon>Pentapetalae</taxon>
        <taxon>asterids</taxon>
        <taxon>lamiids</taxon>
        <taxon>Solanales</taxon>
        <taxon>Solanaceae</taxon>
        <taxon>Nicotianoideae</taxon>
        <taxon>Nicotianeae</taxon>
        <taxon>Nicotiana</taxon>
    </lineage>
</organism>
<evidence type="ECO:0000313" key="1">
    <source>
        <dbReference type="EMBL" id="OIT08442.1"/>
    </source>
</evidence>
<accession>A0A1J6IUM8</accession>
<proteinExistence type="predicted"/>
<dbReference type="PANTHER" id="PTHR23024:SF577">
    <property type="entry name" value="CARBOXYLESTERASE 2-RELATED"/>
    <property type="match status" value="1"/>
</dbReference>
<dbReference type="Gramene" id="OIT08442">
    <property type="protein sequence ID" value="OIT08442"/>
    <property type="gene ID" value="A4A49_51366"/>
</dbReference>
<dbReference type="Gene3D" id="3.40.50.1820">
    <property type="entry name" value="alpha/beta hydrolase"/>
    <property type="match status" value="1"/>
</dbReference>
<dbReference type="EMBL" id="MJEQ01037183">
    <property type="protein sequence ID" value="OIT08442.1"/>
    <property type="molecule type" value="Genomic_DNA"/>
</dbReference>
<sequence length="183" mass="21107">MKFSGMFMISPYFWGEKPIGIEVQDPKKAMVDKWWEFVCPSNKGNNDPLINTFVDEAPKLEEMDCDRILVCVAEMDILRDRGIFLPSPLPVLYHVLVLPSLGIVTAQLFVRFSSVRFITFFLTFSINLRVYRSKFSPSTTNEWPVECDLNLLNILGLITGRWTYYFCSLPFFDFSLIEMSAAS</sequence>
<dbReference type="SMR" id="A0A1J6IUM8"/>
<dbReference type="PANTHER" id="PTHR23024">
    <property type="entry name" value="ARYLACETAMIDE DEACETYLASE"/>
    <property type="match status" value="1"/>
</dbReference>
<gene>
    <name evidence="1" type="primary">CXE2_2</name>
    <name evidence="1" type="ORF">A4A49_51366</name>
</gene>
<dbReference type="Proteomes" id="UP000187609">
    <property type="component" value="Unassembled WGS sequence"/>
</dbReference>
<comment type="caution">
    <text evidence="1">The sequence shown here is derived from an EMBL/GenBank/DDBJ whole genome shotgun (WGS) entry which is preliminary data.</text>
</comment>
<protein>
    <submittedName>
        <fullName evidence="1">Carboxylesterase 2</fullName>
    </submittedName>
</protein>
<evidence type="ECO:0000313" key="2">
    <source>
        <dbReference type="Proteomes" id="UP000187609"/>
    </source>
</evidence>
<dbReference type="InterPro" id="IPR050466">
    <property type="entry name" value="Carboxylest/Gibb_receptor"/>
</dbReference>
<dbReference type="AlphaFoldDB" id="A0A1J6IUM8"/>
<reference evidence="1" key="1">
    <citation type="submission" date="2016-11" db="EMBL/GenBank/DDBJ databases">
        <title>The genome of Nicotiana attenuata.</title>
        <authorList>
            <person name="Xu S."/>
            <person name="Brockmoeller T."/>
            <person name="Gaquerel E."/>
            <person name="Navarro A."/>
            <person name="Kuhl H."/>
            <person name="Gase K."/>
            <person name="Ling Z."/>
            <person name="Zhou W."/>
            <person name="Kreitzer C."/>
            <person name="Stanke M."/>
            <person name="Tang H."/>
            <person name="Lyons E."/>
            <person name="Pandey P."/>
            <person name="Pandey S.P."/>
            <person name="Timmermann B."/>
            <person name="Baldwin I.T."/>
        </authorList>
    </citation>
    <scope>NUCLEOTIDE SEQUENCE [LARGE SCALE GENOMIC DNA]</scope>
    <source>
        <strain evidence="1">UT</strain>
    </source>
</reference>
<name>A0A1J6IUM8_NICAT</name>
<keyword evidence="2" id="KW-1185">Reference proteome</keyword>
<dbReference type="InterPro" id="IPR029058">
    <property type="entry name" value="AB_hydrolase_fold"/>
</dbReference>